<accession>A0A0N7JHU2</accession>
<organism evidence="1 2">
    <name type="scientific">Caulobacter henricii</name>
    <dbReference type="NCBI Taxonomy" id="69395"/>
    <lineage>
        <taxon>Bacteria</taxon>
        <taxon>Pseudomonadati</taxon>
        <taxon>Pseudomonadota</taxon>
        <taxon>Alphaproteobacteria</taxon>
        <taxon>Caulobacterales</taxon>
        <taxon>Caulobacteraceae</taxon>
        <taxon>Caulobacter</taxon>
    </lineage>
</organism>
<dbReference type="InterPro" id="IPR010985">
    <property type="entry name" value="Ribbon_hlx_hlx"/>
</dbReference>
<dbReference type="OrthoDB" id="7190881at2"/>
<reference evidence="1 2" key="1">
    <citation type="submission" date="2015-10" db="EMBL/GenBank/DDBJ databases">
        <title>Conservation of the essential genome among Caulobacter and Brevundimonas species.</title>
        <authorList>
            <person name="Scott D."/>
            <person name="Ely B."/>
        </authorList>
    </citation>
    <scope>NUCLEOTIDE SEQUENCE [LARGE SCALE GENOMIC DNA]</scope>
    <source>
        <strain evidence="1 2">CB4</strain>
    </source>
</reference>
<protein>
    <recommendedName>
        <fullName evidence="3">Antitoxin</fullName>
    </recommendedName>
</protein>
<proteinExistence type="predicted"/>
<name>A0A0N7JHU2_9CAUL</name>
<dbReference type="RefSeq" id="WP_062148795.1">
    <property type="nucleotide sequence ID" value="NZ_CP013002.1"/>
</dbReference>
<evidence type="ECO:0008006" key="3">
    <source>
        <dbReference type="Google" id="ProtNLM"/>
    </source>
</evidence>
<dbReference type="GO" id="GO:0006355">
    <property type="term" value="P:regulation of DNA-templated transcription"/>
    <property type="evidence" value="ECO:0007669"/>
    <property type="project" value="InterPro"/>
</dbReference>
<dbReference type="STRING" id="69395.AQ619_13885"/>
<keyword evidence="2" id="KW-1185">Reference proteome</keyword>
<gene>
    <name evidence="1" type="ORF">AQ619_13885</name>
</gene>
<evidence type="ECO:0000313" key="2">
    <source>
        <dbReference type="Proteomes" id="UP000056905"/>
    </source>
</evidence>
<dbReference type="SUPFAM" id="SSF47598">
    <property type="entry name" value="Ribbon-helix-helix"/>
    <property type="match status" value="1"/>
</dbReference>
<dbReference type="EMBL" id="CP013002">
    <property type="protein sequence ID" value="ALL14346.1"/>
    <property type="molecule type" value="Genomic_DNA"/>
</dbReference>
<dbReference type="Proteomes" id="UP000056905">
    <property type="component" value="Chromosome"/>
</dbReference>
<dbReference type="KEGG" id="chq:AQ619_13885"/>
<dbReference type="AlphaFoldDB" id="A0A0N7JHU2"/>
<sequence length="106" mass="11782">MADDGLTLKIDAALAERIRARAEAAGQTVEDHVLTILSHAVEEPGLEDNETRWNGAPGLIERFGAFNEGSEAYDDQIDRICDEAERTGGVPFEVFQERLRNLGQRR</sequence>
<evidence type="ECO:0000313" key="1">
    <source>
        <dbReference type="EMBL" id="ALL14346.1"/>
    </source>
</evidence>